<sequence>MVNTEKGNWFAKHYSVSTSILGGQKPCRRWNLIKGFPAKNSSLPFPAILASPLMDMVSLYTPSLSCILSSRNSTNPATAMQLGSAFGFQRSNSKPREDEEGIKTVLKAAVIQVLGLHFHDWKLLQRSVTMKPLNDNVQQRVSNASVRKTLQVIIFARVTLFWAVFRYLNQDVLLVSNIQFSP</sequence>
<gene>
    <name evidence="1" type="ORF">QYF61_025509</name>
</gene>
<organism evidence="1 2">
    <name type="scientific">Mycteria americana</name>
    <name type="common">Wood stork</name>
    <dbReference type="NCBI Taxonomy" id="33587"/>
    <lineage>
        <taxon>Eukaryota</taxon>
        <taxon>Metazoa</taxon>
        <taxon>Chordata</taxon>
        <taxon>Craniata</taxon>
        <taxon>Vertebrata</taxon>
        <taxon>Euteleostomi</taxon>
        <taxon>Archelosauria</taxon>
        <taxon>Archosauria</taxon>
        <taxon>Dinosauria</taxon>
        <taxon>Saurischia</taxon>
        <taxon>Theropoda</taxon>
        <taxon>Coelurosauria</taxon>
        <taxon>Aves</taxon>
        <taxon>Neognathae</taxon>
        <taxon>Neoaves</taxon>
        <taxon>Aequornithes</taxon>
        <taxon>Ciconiiformes</taxon>
        <taxon>Ciconiidae</taxon>
        <taxon>Mycteria</taxon>
    </lineage>
</organism>
<dbReference type="EMBL" id="JAUNZN010000011">
    <property type="protein sequence ID" value="KAK4814683.1"/>
    <property type="molecule type" value="Genomic_DNA"/>
</dbReference>
<evidence type="ECO:0000313" key="1">
    <source>
        <dbReference type="EMBL" id="KAK4814683.1"/>
    </source>
</evidence>
<dbReference type="AlphaFoldDB" id="A0AAN7S156"/>
<evidence type="ECO:0000313" key="2">
    <source>
        <dbReference type="Proteomes" id="UP001333110"/>
    </source>
</evidence>
<dbReference type="Proteomes" id="UP001333110">
    <property type="component" value="Unassembled WGS sequence"/>
</dbReference>
<proteinExistence type="predicted"/>
<protein>
    <submittedName>
        <fullName evidence="1">Uncharacterized protein</fullName>
    </submittedName>
</protein>
<accession>A0AAN7S156</accession>
<keyword evidence="2" id="KW-1185">Reference proteome</keyword>
<comment type="caution">
    <text evidence="1">The sequence shown here is derived from an EMBL/GenBank/DDBJ whole genome shotgun (WGS) entry which is preliminary data.</text>
</comment>
<name>A0AAN7S156_MYCAM</name>
<reference evidence="1 2" key="1">
    <citation type="journal article" date="2023" name="J. Hered.">
        <title>Chromosome-level genome of the wood stork (Mycteria americana) provides insight into avian chromosome evolution.</title>
        <authorList>
            <person name="Flamio R. Jr."/>
            <person name="Ramstad K.M."/>
        </authorList>
    </citation>
    <scope>NUCLEOTIDE SEQUENCE [LARGE SCALE GENOMIC DNA]</scope>
    <source>
        <strain evidence="1">JAX WOST 10</strain>
    </source>
</reference>